<organism evidence="2 3">
    <name type="scientific">Sediminicurvatus halobius</name>
    <dbReference type="NCBI Taxonomy" id="2182432"/>
    <lineage>
        <taxon>Bacteria</taxon>
        <taxon>Pseudomonadati</taxon>
        <taxon>Pseudomonadota</taxon>
        <taxon>Gammaproteobacteria</taxon>
        <taxon>Chromatiales</taxon>
        <taxon>Ectothiorhodospiraceae</taxon>
        <taxon>Sediminicurvatus</taxon>
    </lineage>
</organism>
<dbReference type="AlphaFoldDB" id="A0A2U2N4P8"/>
<evidence type="ECO:0000313" key="3">
    <source>
        <dbReference type="Proteomes" id="UP000245474"/>
    </source>
</evidence>
<name>A0A2U2N4P8_9GAMM</name>
<evidence type="ECO:0000313" key="2">
    <source>
        <dbReference type="EMBL" id="PWG63964.1"/>
    </source>
</evidence>
<keyword evidence="1" id="KW-1133">Transmembrane helix</keyword>
<sequence length="137" mass="14046">MTDTLSLTATREAATAHVQGFRSLFGLVLALEALAGLAMLAWPQAVVAALGADAGGLVPLAGGLLLWTVLLQVPGQLDPVHSRLPVVLGIIGRLGVGVVALFLGFGPALAGLCVIVFALALLFVYHRMVAAVIMSRP</sequence>
<keyword evidence="1" id="KW-0812">Transmembrane</keyword>
<feature type="transmembrane region" description="Helical" evidence="1">
    <location>
        <begin position="109"/>
        <end position="126"/>
    </location>
</feature>
<comment type="caution">
    <text evidence="2">The sequence shown here is derived from an EMBL/GenBank/DDBJ whole genome shotgun (WGS) entry which is preliminary data.</text>
</comment>
<dbReference type="RefSeq" id="WP_109677680.1">
    <property type="nucleotide sequence ID" value="NZ_CP086615.1"/>
</dbReference>
<protein>
    <recommendedName>
        <fullName evidence="4">DUF2568 domain-containing protein</fullName>
    </recommendedName>
</protein>
<keyword evidence="3" id="KW-1185">Reference proteome</keyword>
<keyword evidence="1" id="KW-0472">Membrane</keyword>
<gene>
    <name evidence="2" type="ORF">DEM34_07155</name>
</gene>
<evidence type="ECO:0000256" key="1">
    <source>
        <dbReference type="SAM" id="Phobius"/>
    </source>
</evidence>
<evidence type="ECO:0008006" key="4">
    <source>
        <dbReference type="Google" id="ProtNLM"/>
    </source>
</evidence>
<proteinExistence type="predicted"/>
<dbReference type="EMBL" id="QFFI01000008">
    <property type="protein sequence ID" value="PWG63964.1"/>
    <property type="molecule type" value="Genomic_DNA"/>
</dbReference>
<reference evidence="2 3" key="1">
    <citation type="submission" date="2018-05" db="EMBL/GenBank/DDBJ databases">
        <title>Spiribacter halobius sp. nov., a moderately halophilic bacterium isolated from marine solar saltern.</title>
        <authorList>
            <person name="Zheng W.-S."/>
            <person name="Lu D.-C."/>
            <person name="Du Z.-J."/>
        </authorList>
    </citation>
    <scope>NUCLEOTIDE SEQUENCE [LARGE SCALE GENOMIC DNA]</scope>
    <source>
        <strain evidence="2 3">E85</strain>
    </source>
</reference>
<dbReference type="Proteomes" id="UP000245474">
    <property type="component" value="Unassembled WGS sequence"/>
</dbReference>
<feature type="transmembrane region" description="Helical" evidence="1">
    <location>
        <begin position="54"/>
        <end position="73"/>
    </location>
</feature>
<feature type="transmembrane region" description="Helical" evidence="1">
    <location>
        <begin position="85"/>
        <end position="103"/>
    </location>
</feature>
<accession>A0A2U2N4P8</accession>
<feature type="transmembrane region" description="Helical" evidence="1">
    <location>
        <begin position="21"/>
        <end position="42"/>
    </location>
</feature>